<evidence type="ECO:0000313" key="2">
    <source>
        <dbReference type="EMBL" id="MFC6724262.1"/>
    </source>
</evidence>
<keyword evidence="1" id="KW-1133">Transmembrane helix</keyword>
<keyword evidence="3" id="KW-1185">Reference proteome</keyword>
<accession>A0ABD5RYD2</accession>
<keyword evidence="1" id="KW-0812">Transmembrane</keyword>
<evidence type="ECO:0000256" key="1">
    <source>
        <dbReference type="SAM" id="Phobius"/>
    </source>
</evidence>
<protein>
    <recommendedName>
        <fullName evidence="4">Flagellin</fullName>
    </recommendedName>
</protein>
<evidence type="ECO:0008006" key="4">
    <source>
        <dbReference type="Google" id="ProtNLM"/>
    </source>
</evidence>
<dbReference type="AlphaFoldDB" id="A0ABD5RYD2"/>
<feature type="transmembrane region" description="Helical" evidence="1">
    <location>
        <begin position="12"/>
        <end position="29"/>
    </location>
</feature>
<keyword evidence="1" id="KW-0472">Membrane</keyword>
<dbReference type="EMBL" id="JBHSWU010000135">
    <property type="protein sequence ID" value="MFC6724262.1"/>
    <property type="molecule type" value="Genomic_DNA"/>
</dbReference>
<proteinExistence type="predicted"/>
<organism evidence="2 3">
    <name type="scientific">Halobium palmae</name>
    <dbReference type="NCBI Taxonomy" id="1776492"/>
    <lineage>
        <taxon>Archaea</taxon>
        <taxon>Methanobacteriati</taxon>
        <taxon>Methanobacteriota</taxon>
        <taxon>Stenosarchaea group</taxon>
        <taxon>Halobacteria</taxon>
        <taxon>Halobacteriales</taxon>
        <taxon>Haloferacaceae</taxon>
        <taxon>Halobium</taxon>
    </lineage>
</organism>
<name>A0ABD5RYD2_9EURY</name>
<sequence>MRDDDRAQAFTLEGLMSALLVLLAVLYAMQAVTTTPGAGEARESTHRLQQEADDVLATVANDRSRDLSRAVRYWDSEEHTFAGARDRQAGYGDAGPPTDLFDGVFARTFTERGYSYNVALRYRSDAAAGGTGVEHLVNMGPPGEDAVSATRTVTLYDNQTLTAPGSGDRELWEYDTDPSNGEKGFYPIPDVATGPVYNVVEVRVIVW</sequence>
<gene>
    <name evidence="2" type="ORF">ACFQE1_07720</name>
</gene>
<evidence type="ECO:0000313" key="3">
    <source>
        <dbReference type="Proteomes" id="UP001596328"/>
    </source>
</evidence>
<dbReference type="Proteomes" id="UP001596328">
    <property type="component" value="Unassembled WGS sequence"/>
</dbReference>
<dbReference type="Pfam" id="PF23959">
    <property type="entry name" value="DUF7288"/>
    <property type="match status" value="1"/>
</dbReference>
<comment type="caution">
    <text evidence="2">The sequence shown here is derived from an EMBL/GenBank/DDBJ whole genome shotgun (WGS) entry which is preliminary data.</text>
</comment>
<reference evidence="2 3" key="1">
    <citation type="journal article" date="2019" name="Int. J. Syst. Evol. Microbiol.">
        <title>The Global Catalogue of Microorganisms (GCM) 10K type strain sequencing project: providing services to taxonomists for standard genome sequencing and annotation.</title>
        <authorList>
            <consortium name="The Broad Institute Genomics Platform"/>
            <consortium name="The Broad Institute Genome Sequencing Center for Infectious Disease"/>
            <person name="Wu L."/>
            <person name="Ma J."/>
        </authorList>
    </citation>
    <scope>NUCLEOTIDE SEQUENCE [LARGE SCALE GENOMIC DNA]</scope>
    <source>
        <strain evidence="2 3">NBRC 111368</strain>
    </source>
</reference>
<dbReference type="InterPro" id="IPR055712">
    <property type="entry name" value="DUF7288"/>
</dbReference>